<accession>A0A142K9Q0</accession>
<organism evidence="1 2">
    <name type="scientific">Gordonia phage Vivi2</name>
    <dbReference type="NCBI Taxonomy" id="1821564"/>
    <lineage>
        <taxon>Viruses</taxon>
        <taxon>Duplodnaviria</taxon>
        <taxon>Heunggongvirae</taxon>
        <taxon>Uroviricota</taxon>
        <taxon>Caudoviricetes</taxon>
        <taxon>Stackebrandtviridae</taxon>
        <taxon>Schenleyvirinae</taxon>
        <taxon>Vividuovirus</taxon>
        <taxon>Vividuovirus vivi2</taxon>
    </lineage>
</organism>
<dbReference type="Proteomes" id="UP000201202">
    <property type="component" value="Segment"/>
</dbReference>
<proteinExistence type="predicted"/>
<dbReference type="KEGG" id="vg:29126899"/>
<evidence type="ECO:0000313" key="1">
    <source>
        <dbReference type="EMBL" id="AMS02833.1"/>
    </source>
</evidence>
<evidence type="ECO:0000313" key="2">
    <source>
        <dbReference type="Proteomes" id="UP000201202"/>
    </source>
</evidence>
<dbReference type="RefSeq" id="YP_009301925.1">
    <property type="nucleotide sequence ID" value="NC_031239.1"/>
</dbReference>
<dbReference type="OrthoDB" id="11744at10239"/>
<name>A0A142K9Q0_9CAUD</name>
<protein>
    <submittedName>
        <fullName evidence="1">Helix-turn-helix DNA binding protein</fullName>
    </submittedName>
</protein>
<keyword evidence="2" id="KW-1185">Reference proteome</keyword>
<dbReference type="InterPro" id="IPR036388">
    <property type="entry name" value="WH-like_DNA-bd_sf"/>
</dbReference>
<dbReference type="EMBL" id="KU963250">
    <property type="protein sequence ID" value="AMS02833.1"/>
    <property type="molecule type" value="Genomic_DNA"/>
</dbReference>
<dbReference type="GeneID" id="29126899"/>
<reference evidence="1 2" key="1">
    <citation type="submission" date="2016-03" db="EMBL/GenBank/DDBJ databases">
        <authorList>
            <person name="Arora C."/>
            <person name="Burnet G."/>
            <person name="Bortz M."/>
            <person name="Conover D.H."/>
            <person name="Ghobrial J.A."/>
            <person name="Mezghani N.A."/>
            <person name="Thompson P.K."/>
            <person name="Ulbrich M.C."/>
            <person name="Furbee E.C."/>
            <person name="Grubb S.R."/>
            <person name="Warner M.H."/>
            <person name="Montgomery M.T."/>
            <person name="Garlena R.A."/>
            <person name="Russell D.A."/>
            <person name="Pope W.H."/>
            <person name="Jacobs-Sera D."/>
            <person name="Hendrix R.W."/>
            <person name="Hatfull G.F."/>
        </authorList>
    </citation>
    <scope>NUCLEOTIDE SEQUENCE [LARGE SCALE GENOMIC DNA]</scope>
</reference>
<gene>
    <name evidence="1" type="primary">1</name>
    <name evidence="1" type="ORF">SEA_VIVI2_1</name>
</gene>
<sequence>MPPGTSKRVDAANDLRRQKMLDMWLRGHTYQQIADEMKLSSHATVYRQIQRELKQRAQERADLADQALEMQLARIERLLQTHMKIGTDESNPLAAARSARVALDAIDRLNRLLGLDQPQRHEHVVTTVDAVDVEIARLTALLTGHAEERGIDVSDLPALTAIAAQVEGP</sequence>
<dbReference type="Gene3D" id="1.10.10.10">
    <property type="entry name" value="Winged helix-like DNA-binding domain superfamily/Winged helix DNA-binding domain"/>
    <property type="match status" value="1"/>
</dbReference>